<evidence type="ECO:0000313" key="2">
    <source>
        <dbReference type="EMBL" id="KAL2915115.1"/>
    </source>
</evidence>
<keyword evidence="1" id="KW-0175">Coiled coil</keyword>
<accession>A0ABR4N6H0</accession>
<evidence type="ECO:0000313" key="3">
    <source>
        <dbReference type="Proteomes" id="UP001527925"/>
    </source>
</evidence>
<evidence type="ECO:0000256" key="1">
    <source>
        <dbReference type="SAM" id="Coils"/>
    </source>
</evidence>
<protein>
    <recommendedName>
        <fullName evidence="4">Ankyrin repeat protein</fullName>
    </recommendedName>
</protein>
<dbReference type="Proteomes" id="UP001527925">
    <property type="component" value="Unassembled WGS sequence"/>
</dbReference>
<feature type="coiled-coil region" evidence="1">
    <location>
        <begin position="50"/>
        <end position="84"/>
    </location>
</feature>
<proteinExistence type="predicted"/>
<organism evidence="2 3">
    <name type="scientific">Polyrhizophydium stewartii</name>
    <dbReference type="NCBI Taxonomy" id="2732419"/>
    <lineage>
        <taxon>Eukaryota</taxon>
        <taxon>Fungi</taxon>
        <taxon>Fungi incertae sedis</taxon>
        <taxon>Chytridiomycota</taxon>
        <taxon>Chytridiomycota incertae sedis</taxon>
        <taxon>Chytridiomycetes</taxon>
        <taxon>Rhizophydiales</taxon>
        <taxon>Rhizophydiales incertae sedis</taxon>
        <taxon>Polyrhizophydium</taxon>
    </lineage>
</organism>
<evidence type="ECO:0008006" key="4">
    <source>
        <dbReference type="Google" id="ProtNLM"/>
    </source>
</evidence>
<comment type="caution">
    <text evidence="2">The sequence shown here is derived from an EMBL/GenBank/DDBJ whole genome shotgun (WGS) entry which is preliminary data.</text>
</comment>
<gene>
    <name evidence="2" type="ORF">HK105_205439</name>
</gene>
<reference evidence="2 3" key="1">
    <citation type="submission" date="2023-09" db="EMBL/GenBank/DDBJ databases">
        <title>Pangenome analysis of Batrachochytrium dendrobatidis and related Chytrids.</title>
        <authorList>
            <person name="Yacoub M.N."/>
            <person name="Stajich J.E."/>
            <person name="James T.Y."/>
        </authorList>
    </citation>
    <scope>NUCLEOTIDE SEQUENCE [LARGE SCALE GENOMIC DNA]</scope>
    <source>
        <strain evidence="2 3">JEL0888</strain>
    </source>
</reference>
<keyword evidence="3" id="KW-1185">Reference proteome</keyword>
<name>A0ABR4N6H0_9FUNG</name>
<sequence length="427" mass="46586">MSSHLAQTALGAAITVAIRPTTSVLAACADAVHEELDAITTLDEDVAAKDKKLADEVAELKAQNEKLADENAELKAQNERLLGQCGAIMQPTGELVRAVSAEDADGAISKQLVHVPKSSSQAAAGALATIQQGSPHAATQRKAVDPKGVLAQFLKSRDAKLSIAQGKALWTEVFEVDWQGDLAVLPVDCFEETDRFEPFWRLRSRSMFDRVKALGNEALAAGLTQAAICNWWLDQLDFSQPRDIALQAAACGSIPMLKYLVYERKTYVSFESIYIEACARGHVEFAKQVEKSLNQASYRKLVADEAAAYGRVDVLEWIAKKAGVLPTASAIDRVVANWCLHMLPVLRKCIPETFRRHRFATLNGRSCDDVIDWFGSDDVPSAPADALSAAIEVEHIDAVKWLLWHTPNTQWHAGDLAAARELMGRSG</sequence>
<dbReference type="SUPFAM" id="SSF140860">
    <property type="entry name" value="Pseudo ankyrin repeat-like"/>
    <property type="match status" value="1"/>
</dbReference>
<dbReference type="EMBL" id="JADGIZ020000027">
    <property type="protein sequence ID" value="KAL2915115.1"/>
    <property type="molecule type" value="Genomic_DNA"/>
</dbReference>